<sequence length="566" mass="64387">MSSKQKEFRKIRQFVLMNADSIQKEANRLHRKYLDVGSMQSEFIGKYHNNHIKILQEIAKHLEASDTKKSSEIFKKLGTIFAKQSVQDELTLEEAVDGNIFLKQALWKKIKEERLLKKISIEDFFVLSQNVGTYIDVLTSELAFTYHQELQYVENNLRYLSEASKILSSSLDYQTTLNAIATLAVPEISDWCSVDILDENSKLRQVAVAHKDAKKIKWAKELRKQQTIDMNAPTGIANVLRTGKSEIYPHITDSMLVAASKTKKELRLIRSIGLTSVMIVPIFSEKKPIGTISFVTTETSRHYNHGDLLMAEELGTRASVAIENSKLYKGSQDAITLRDDFISIASHELKTPVTSVKMFTQVLKKHSEQIGDAKAVNHLSRMDKQLNKLTELIYDLLNISRIQAGKMEFNKNLFDFDHAVTEIIDILSQTVTRHTFKVYGRTNKKVRGDQERIGQVVNNLISNAIKYSPKSKKIIVKLTTDRDNVYVAVRDFGIGIGKVYLDKIFERFYRVYDANNKTYPGLGIGLYISSEIIKRHGGKLWVDSKVGKGSTFHFSIPINGKKSLKL</sequence>
<keyword evidence="3" id="KW-0597">Phosphoprotein</keyword>
<dbReference type="FunFam" id="3.30.565.10:FF:000006">
    <property type="entry name" value="Sensor histidine kinase WalK"/>
    <property type="match status" value="1"/>
</dbReference>
<dbReference type="Gene3D" id="1.10.287.130">
    <property type="match status" value="1"/>
</dbReference>
<dbReference type="CDD" id="cd00082">
    <property type="entry name" value="HisKA"/>
    <property type="match status" value="1"/>
</dbReference>
<comment type="catalytic activity">
    <reaction evidence="1">
        <text>ATP + protein L-histidine = ADP + protein N-phospho-L-histidine.</text>
        <dbReference type="EC" id="2.7.13.3"/>
    </reaction>
</comment>
<evidence type="ECO:0000256" key="4">
    <source>
        <dbReference type="ARBA" id="ARBA00022679"/>
    </source>
</evidence>
<dbReference type="PROSITE" id="PS50109">
    <property type="entry name" value="HIS_KIN"/>
    <property type="match status" value="1"/>
</dbReference>
<dbReference type="InterPro" id="IPR003018">
    <property type="entry name" value="GAF"/>
</dbReference>
<dbReference type="PRINTS" id="PR00344">
    <property type="entry name" value="BCTRLSENSOR"/>
</dbReference>
<proteinExistence type="predicted"/>
<dbReference type="InterPro" id="IPR036097">
    <property type="entry name" value="HisK_dim/P_sf"/>
</dbReference>
<evidence type="ECO:0000256" key="3">
    <source>
        <dbReference type="ARBA" id="ARBA00022553"/>
    </source>
</evidence>
<dbReference type="SMART" id="SM00388">
    <property type="entry name" value="HisKA"/>
    <property type="match status" value="1"/>
</dbReference>
<dbReference type="PANTHER" id="PTHR43711:SF1">
    <property type="entry name" value="HISTIDINE KINASE 1"/>
    <property type="match status" value="1"/>
</dbReference>
<evidence type="ECO:0000313" key="8">
    <source>
        <dbReference type="EMBL" id="OGG12678.1"/>
    </source>
</evidence>
<organism evidence="8 9">
    <name type="scientific">Candidatus Gottesmanbacteria bacterium RIFCSPHIGHO2_02_FULL_39_11</name>
    <dbReference type="NCBI Taxonomy" id="1798382"/>
    <lineage>
        <taxon>Bacteria</taxon>
        <taxon>Candidatus Gottesmaniibacteriota</taxon>
    </lineage>
</organism>
<dbReference type="EMBL" id="MFJL01000043">
    <property type="protein sequence ID" value="OGG12678.1"/>
    <property type="molecule type" value="Genomic_DNA"/>
</dbReference>
<dbReference type="AlphaFoldDB" id="A0A1F5ZJL5"/>
<dbReference type="InterPro" id="IPR003594">
    <property type="entry name" value="HATPase_dom"/>
</dbReference>
<dbReference type="InterPro" id="IPR036890">
    <property type="entry name" value="HATPase_C_sf"/>
</dbReference>
<evidence type="ECO:0000259" key="7">
    <source>
        <dbReference type="PROSITE" id="PS50109"/>
    </source>
</evidence>
<feature type="domain" description="Histidine kinase" evidence="7">
    <location>
        <begin position="344"/>
        <end position="560"/>
    </location>
</feature>
<dbReference type="SUPFAM" id="SSF47384">
    <property type="entry name" value="Homodimeric domain of signal transducing histidine kinase"/>
    <property type="match status" value="1"/>
</dbReference>
<evidence type="ECO:0000256" key="5">
    <source>
        <dbReference type="ARBA" id="ARBA00022777"/>
    </source>
</evidence>
<dbReference type="Gene3D" id="3.30.450.40">
    <property type="match status" value="1"/>
</dbReference>
<keyword evidence="5" id="KW-0418">Kinase</keyword>
<dbReference type="SMART" id="SM00387">
    <property type="entry name" value="HATPase_c"/>
    <property type="match status" value="1"/>
</dbReference>
<name>A0A1F5ZJL5_9BACT</name>
<gene>
    <name evidence="8" type="ORF">A3D77_04135</name>
</gene>
<dbReference type="GO" id="GO:0000155">
    <property type="term" value="F:phosphorelay sensor kinase activity"/>
    <property type="evidence" value="ECO:0007669"/>
    <property type="project" value="InterPro"/>
</dbReference>
<accession>A0A1F5ZJL5</accession>
<dbReference type="Proteomes" id="UP000176923">
    <property type="component" value="Unassembled WGS sequence"/>
</dbReference>
<dbReference type="InterPro" id="IPR004358">
    <property type="entry name" value="Sig_transdc_His_kin-like_C"/>
</dbReference>
<evidence type="ECO:0000256" key="1">
    <source>
        <dbReference type="ARBA" id="ARBA00000085"/>
    </source>
</evidence>
<reference evidence="8 9" key="1">
    <citation type="journal article" date="2016" name="Nat. Commun.">
        <title>Thousands of microbial genomes shed light on interconnected biogeochemical processes in an aquifer system.</title>
        <authorList>
            <person name="Anantharaman K."/>
            <person name="Brown C.T."/>
            <person name="Hug L.A."/>
            <person name="Sharon I."/>
            <person name="Castelle C.J."/>
            <person name="Probst A.J."/>
            <person name="Thomas B.C."/>
            <person name="Singh A."/>
            <person name="Wilkins M.J."/>
            <person name="Karaoz U."/>
            <person name="Brodie E.L."/>
            <person name="Williams K.H."/>
            <person name="Hubbard S.S."/>
            <person name="Banfield J.F."/>
        </authorList>
    </citation>
    <scope>NUCLEOTIDE SEQUENCE [LARGE SCALE GENOMIC DNA]</scope>
</reference>
<dbReference type="Pfam" id="PF00512">
    <property type="entry name" value="HisKA"/>
    <property type="match status" value="1"/>
</dbReference>
<dbReference type="InterPro" id="IPR050736">
    <property type="entry name" value="Sensor_HK_Regulatory"/>
</dbReference>
<evidence type="ECO:0000256" key="6">
    <source>
        <dbReference type="ARBA" id="ARBA00023012"/>
    </source>
</evidence>
<dbReference type="EC" id="2.7.13.3" evidence="2"/>
<protein>
    <recommendedName>
        <fullName evidence="2">histidine kinase</fullName>
        <ecNumber evidence="2">2.7.13.3</ecNumber>
    </recommendedName>
</protein>
<dbReference type="SUPFAM" id="SSF55781">
    <property type="entry name" value="GAF domain-like"/>
    <property type="match status" value="1"/>
</dbReference>
<evidence type="ECO:0000256" key="2">
    <source>
        <dbReference type="ARBA" id="ARBA00012438"/>
    </source>
</evidence>
<evidence type="ECO:0000313" key="9">
    <source>
        <dbReference type="Proteomes" id="UP000176923"/>
    </source>
</evidence>
<dbReference type="Pfam" id="PF13185">
    <property type="entry name" value="GAF_2"/>
    <property type="match status" value="1"/>
</dbReference>
<dbReference type="SUPFAM" id="SSF55874">
    <property type="entry name" value="ATPase domain of HSP90 chaperone/DNA topoisomerase II/histidine kinase"/>
    <property type="match status" value="1"/>
</dbReference>
<keyword evidence="6" id="KW-0902">Two-component regulatory system</keyword>
<dbReference type="Pfam" id="PF02518">
    <property type="entry name" value="HATPase_c"/>
    <property type="match status" value="1"/>
</dbReference>
<dbReference type="InterPro" id="IPR005467">
    <property type="entry name" value="His_kinase_dom"/>
</dbReference>
<keyword evidence="4" id="KW-0808">Transferase</keyword>
<dbReference type="InterPro" id="IPR029016">
    <property type="entry name" value="GAF-like_dom_sf"/>
</dbReference>
<comment type="caution">
    <text evidence="8">The sequence shown here is derived from an EMBL/GenBank/DDBJ whole genome shotgun (WGS) entry which is preliminary data.</text>
</comment>
<dbReference type="PANTHER" id="PTHR43711">
    <property type="entry name" value="TWO-COMPONENT HISTIDINE KINASE"/>
    <property type="match status" value="1"/>
</dbReference>
<dbReference type="CDD" id="cd00075">
    <property type="entry name" value="HATPase"/>
    <property type="match status" value="1"/>
</dbReference>
<dbReference type="InterPro" id="IPR003661">
    <property type="entry name" value="HisK_dim/P_dom"/>
</dbReference>
<dbReference type="STRING" id="1798382.A3D77_04135"/>
<dbReference type="Gene3D" id="3.30.565.10">
    <property type="entry name" value="Histidine kinase-like ATPase, C-terminal domain"/>
    <property type="match status" value="1"/>
</dbReference>